<sequence length="55" mass="6250">MSENNIKSIVKSMEEKLLSNNCDTCDCLGSCKQKELRESMEAKLKVLKKNKTVTK</sequence>
<reference evidence="1 2" key="1">
    <citation type="journal article" date="2013" name="Proc. Natl. Acad. Sci. U.S.A.">
        <title>Twelve previously unknown phage genera are ubiquitous in global oceans.</title>
        <authorList>
            <person name="Holmfeldt K."/>
            <person name="Solonenko N."/>
            <person name="Shah M."/>
            <person name="Corrier K."/>
            <person name="Riemann L."/>
            <person name="Verberkmoes N.C."/>
            <person name="Sullivan M.B."/>
        </authorList>
    </citation>
    <scope>NUCLEOTIDE SEQUENCE [LARGE SCALE GENOMIC DNA]</scope>
    <source>
        <strain evidence="1">Phi19:1</strain>
    </source>
</reference>
<dbReference type="GeneID" id="16880958"/>
<dbReference type="EMBL" id="KC821607">
    <property type="protein sequence ID" value="AGO47376.1"/>
    <property type="molecule type" value="Genomic_DNA"/>
</dbReference>
<proteinExistence type="predicted"/>
<protein>
    <submittedName>
        <fullName evidence="1">Uncharacterized protein</fullName>
    </submittedName>
</protein>
<dbReference type="RefSeq" id="YP_008241779.1">
    <property type="nucleotide sequence ID" value="NC_021799.1"/>
</dbReference>
<accession>R9ZW99</accession>
<evidence type="ECO:0000313" key="1">
    <source>
        <dbReference type="EMBL" id="AGO47376.1"/>
    </source>
</evidence>
<keyword evidence="2" id="KW-1185">Reference proteome</keyword>
<reference evidence="2" key="2">
    <citation type="submission" date="2013-03" db="EMBL/GenBank/DDBJ databases">
        <title>The Cellulophaga phages: a novel, diverse, and globally ubiquitous model system.</title>
        <authorList>
            <person name="Holmfeldt K."/>
            <person name="Solonenko N."/>
            <person name="Shah M."/>
            <person name="Corrier K."/>
            <person name="Riemann L."/>
            <person name="VerBerkmoes N.C."/>
            <person name="Sullivan M.B."/>
        </authorList>
    </citation>
    <scope>NUCLEOTIDE SEQUENCE [LARGE SCALE GENOMIC DNA]</scope>
</reference>
<dbReference type="Proteomes" id="UP000014730">
    <property type="component" value="Segment"/>
</dbReference>
<name>R9ZW99_9CAUD</name>
<dbReference type="KEGG" id="vg:16880958"/>
<organism evidence="1 2">
    <name type="scientific">Cellulophaga phage phi19:1</name>
    <dbReference type="NCBI Taxonomy" id="1327970"/>
    <lineage>
        <taxon>Viruses</taxon>
        <taxon>Duplodnaviria</taxon>
        <taxon>Heunggongvirae</taxon>
        <taxon>Uroviricota</taxon>
        <taxon>Caudoviricetes</taxon>
        <taxon>Assiduviridae</taxon>
        <taxon>Cellubavirus</taxon>
        <taxon>Cellubavirus phi19una</taxon>
    </lineage>
</organism>
<gene>
    <name evidence="1" type="ORF">Phi19:1_gp086</name>
</gene>
<evidence type="ECO:0000313" key="2">
    <source>
        <dbReference type="Proteomes" id="UP000014730"/>
    </source>
</evidence>